<evidence type="ECO:0000313" key="2">
    <source>
        <dbReference type="Proteomes" id="UP000541444"/>
    </source>
</evidence>
<sequence>MKESVAPWTMEDAHNRELALLTRRPTALHPQRFSKNRWTSYAPTTWRGFCNCHLFTKDGQRDYENP</sequence>
<dbReference type="Proteomes" id="UP000541444">
    <property type="component" value="Unassembled WGS sequence"/>
</dbReference>
<accession>A0A7J7MFS8</accession>
<evidence type="ECO:0000313" key="1">
    <source>
        <dbReference type="EMBL" id="KAF6153763.1"/>
    </source>
</evidence>
<keyword evidence="2" id="KW-1185">Reference proteome</keyword>
<comment type="caution">
    <text evidence="1">The sequence shown here is derived from an EMBL/GenBank/DDBJ whole genome shotgun (WGS) entry which is preliminary data.</text>
</comment>
<name>A0A7J7MFS8_9MAGN</name>
<dbReference type="AlphaFoldDB" id="A0A7J7MFS8"/>
<gene>
    <name evidence="1" type="ORF">GIB67_000996</name>
</gene>
<reference evidence="1 2" key="1">
    <citation type="journal article" date="2020" name="IScience">
        <title>Genome Sequencing of the Endangered Kingdonia uniflora (Circaeasteraceae, Ranunculales) Reveals Potential Mechanisms of Evolutionary Specialization.</title>
        <authorList>
            <person name="Sun Y."/>
            <person name="Deng T."/>
            <person name="Zhang A."/>
            <person name="Moore M.J."/>
            <person name="Landis J.B."/>
            <person name="Lin N."/>
            <person name="Zhang H."/>
            <person name="Zhang X."/>
            <person name="Huang J."/>
            <person name="Zhang X."/>
            <person name="Sun H."/>
            <person name="Wang H."/>
        </authorList>
    </citation>
    <scope>NUCLEOTIDE SEQUENCE [LARGE SCALE GENOMIC DNA]</scope>
    <source>
        <strain evidence="1">TB1705</strain>
        <tissue evidence="1">Leaf</tissue>
    </source>
</reference>
<protein>
    <submittedName>
        <fullName evidence="1">Uncharacterized protein</fullName>
    </submittedName>
</protein>
<organism evidence="1 2">
    <name type="scientific">Kingdonia uniflora</name>
    <dbReference type="NCBI Taxonomy" id="39325"/>
    <lineage>
        <taxon>Eukaryota</taxon>
        <taxon>Viridiplantae</taxon>
        <taxon>Streptophyta</taxon>
        <taxon>Embryophyta</taxon>
        <taxon>Tracheophyta</taxon>
        <taxon>Spermatophyta</taxon>
        <taxon>Magnoliopsida</taxon>
        <taxon>Ranunculales</taxon>
        <taxon>Circaeasteraceae</taxon>
        <taxon>Kingdonia</taxon>
    </lineage>
</organism>
<proteinExistence type="predicted"/>
<dbReference type="EMBL" id="JACGCM010001557">
    <property type="protein sequence ID" value="KAF6153763.1"/>
    <property type="molecule type" value="Genomic_DNA"/>
</dbReference>